<sequence length="520" mass="59480">MTIVELKHVQKFIKGELLFESEQLAVKKQARIGLVGKNGSGKSTLLNLIIGKQETDQGQVNRYGSIKLLPQLKETETAESGGEVTQRYINHALAEKSDLLLADEPTTNLDQHHIEQLLNQFNHWQGALILVSHDRYFLDQLCEQIWEIDQRRIHVYQGNYSDYHEQKQAQIKQQEEAYHQYIEKKKQLERALVKKEQKAQRATKKPKQLSSSEARIKGAKPYFAKKQKKLHQNKKALETRIEKLESVEKVYQEAPIRMEHPQAEQLSGRTILRVENLPGQIGSRTLWKPTSFQIKGNDKVAIIGDNGTGKSTLVKKIINQVNGVQLSPAIKVGYFDQKLQELKLNQSILTYVSDHAIQSETLIRTCLARLNFSEDDVTKPIRTLSGGERVKVVLAKLLVSDANMLILDEPTNFLDIEAIEALESLLLSYPSTILFVSHDQRLIEQVATKLIVIRDQTIELFPGTYHEYLNPPKDESSHEQKLLVLETRISEVLSKLSIEPTEELEQQFQALLKEKQHIDE</sequence>
<dbReference type="PROSITE" id="PS00211">
    <property type="entry name" value="ABC_TRANSPORTER_1"/>
    <property type="match status" value="1"/>
</dbReference>
<name>A0ABP7VMB6_9BACI</name>
<feature type="region of interest" description="Disordered" evidence="3">
    <location>
        <begin position="194"/>
        <end position="213"/>
    </location>
</feature>
<dbReference type="InterPro" id="IPR051309">
    <property type="entry name" value="ABCF_ATPase"/>
</dbReference>
<dbReference type="NCBIfam" id="NF000355">
    <property type="entry name" value="ribo_prot_ABC_F"/>
    <property type="match status" value="1"/>
</dbReference>
<evidence type="ECO:0000256" key="2">
    <source>
        <dbReference type="ARBA" id="ARBA00022840"/>
    </source>
</evidence>
<dbReference type="InterPro" id="IPR027417">
    <property type="entry name" value="P-loop_NTPase"/>
</dbReference>
<evidence type="ECO:0000256" key="1">
    <source>
        <dbReference type="ARBA" id="ARBA00022741"/>
    </source>
</evidence>
<dbReference type="EMBL" id="BAABDL010000078">
    <property type="protein sequence ID" value="GAA4070326.1"/>
    <property type="molecule type" value="Genomic_DNA"/>
</dbReference>
<dbReference type="SUPFAM" id="SSF52540">
    <property type="entry name" value="P-loop containing nucleoside triphosphate hydrolases"/>
    <property type="match status" value="2"/>
</dbReference>
<evidence type="ECO:0000256" key="3">
    <source>
        <dbReference type="SAM" id="MobiDB-lite"/>
    </source>
</evidence>
<dbReference type="PROSITE" id="PS50893">
    <property type="entry name" value="ABC_TRANSPORTER_2"/>
    <property type="match status" value="2"/>
</dbReference>
<feature type="domain" description="ABC transporter" evidence="4">
    <location>
        <begin position="4"/>
        <end position="182"/>
    </location>
</feature>
<keyword evidence="6" id="KW-1185">Reference proteome</keyword>
<dbReference type="CDD" id="cd03221">
    <property type="entry name" value="ABCF_EF-3"/>
    <property type="match status" value="2"/>
</dbReference>
<dbReference type="InterPro" id="IPR003439">
    <property type="entry name" value="ABC_transporter-like_ATP-bd"/>
</dbReference>
<dbReference type="SMART" id="SM00382">
    <property type="entry name" value="AAA"/>
    <property type="match status" value="2"/>
</dbReference>
<gene>
    <name evidence="5" type="primary">abc-f</name>
    <name evidence="5" type="ORF">GCM10022410_15150</name>
</gene>
<keyword evidence="1" id="KW-0547">Nucleotide-binding</keyword>
<accession>A0ABP7VMB6</accession>
<proteinExistence type="predicted"/>
<dbReference type="PANTHER" id="PTHR42855">
    <property type="entry name" value="ABC TRANSPORTER ATP-BINDING SUBUNIT"/>
    <property type="match status" value="1"/>
</dbReference>
<dbReference type="InterPro" id="IPR017871">
    <property type="entry name" value="ABC_transporter-like_CS"/>
</dbReference>
<dbReference type="Pfam" id="PF00005">
    <property type="entry name" value="ABC_tran"/>
    <property type="match status" value="2"/>
</dbReference>
<dbReference type="Proteomes" id="UP001501734">
    <property type="component" value="Unassembled WGS sequence"/>
</dbReference>
<evidence type="ECO:0000259" key="4">
    <source>
        <dbReference type="PROSITE" id="PS50893"/>
    </source>
</evidence>
<dbReference type="Gene3D" id="3.40.50.300">
    <property type="entry name" value="P-loop containing nucleotide triphosphate hydrolases"/>
    <property type="match status" value="3"/>
</dbReference>
<evidence type="ECO:0000313" key="6">
    <source>
        <dbReference type="Proteomes" id="UP001501734"/>
    </source>
</evidence>
<feature type="domain" description="ABC transporter" evidence="4">
    <location>
        <begin position="272"/>
        <end position="480"/>
    </location>
</feature>
<dbReference type="InterPro" id="IPR003593">
    <property type="entry name" value="AAA+_ATPase"/>
</dbReference>
<keyword evidence="2" id="KW-0067">ATP-binding</keyword>
<organism evidence="5 6">
    <name type="scientific">Amphibacillus indicireducens</name>
    <dbReference type="NCBI Taxonomy" id="1076330"/>
    <lineage>
        <taxon>Bacteria</taxon>
        <taxon>Bacillati</taxon>
        <taxon>Bacillota</taxon>
        <taxon>Bacilli</taxon>
        <taxon>Bacillales</taxon>
        <taxon>Bacillaceae</taxon>
        <taxon>Amphibacillus</taxon>
    </lineage>
</organism>
<comment type="caution">
    <text evidence="5">The sequence shown here is derived from an EMBL/GenBank/DDBJ whole genome shotgun (WGS) entry which is preliminary data.</text>
</comment>
<evidence type="ECO:0000313" key="5">
    <source>
        <dbReference type="EMBL" id="GAA4070326.1"/>
    </source>
</evidence>
<reference evidence="6" key="1">
    <citation type="journal article" date="2019" name="Int. J. Syst. Evol. Microbiol.">
        <title>The Global Catalogue of Microorganisms (GCM) 10K type strain sequencing project: providing services to taxonomists for standard genome sequencing and annotation.</title>
        <authorList>
            <consortium name="The Broad Institute Genomics Platform"/>
            <consortium name="The Broad Institute Genome Sequencing Center for Infectious Disease"/>
            <person name="Wu L."/>
            <person name="Ma J."/>
        </authorList>
    </citation>
    <scope>NUCLEOTIDE SEQUENCE [LARGE SCALE GENOMIC DNA]</scope>
    <source>
        <strain evidence="6">JCM 17250</strain>
    </source>
</reference>
<dbReference type="PANTHER" id="PTHR42855:SF2">
    <property type="entry name" value="DRUG RESISTANCE ABC TRANSPORTER,ATP-BINDING PROTEIN"/>
    <property type="match status" value="1"/>
</dbReference>
<protein>
    <submittedName>
        <fullName evidence="5">ABC-F type ribosomal protection protein Vga(G)</fullName>
    </submittedName>
</protein>
<dbReference type="RefSeq" id="WP_344911867.1">
    <property type="nucleotide sequence ID" value="NZ_BAABDL010000078.1"/>
</dbReference>